<evidence type="ECO:0000313" key="1">
    <source>
        <dbReference type="EMBL" id="KKK51704.1"/>
    </source>
</evidence>
<gene>
    <name evidence="1" type="ORF">LCGC14_3112280</name>
</gene>
<name>A0A0F8YC46_9ZZZZ</name>
<sequence length="131" mass="14263">IKQIGSIKTMAPTQGKHSPFTGLIVDARKIGVRPAMTLRIVDENQKEVYGSAFVSRECAVQHGIGGYATDMAFAQNHQRVANKPLIVKGLRTIGTMSPVIVISNADASKLRSSSEHLSFLKKCRVMIVVDQ</sequence>
<reference evidence="1" key="1">
    <citation type="journal article" date="2015" name="Nature">
        <title>Complex archaea that bridge the gap between prokaryotes and eukaryotes.</title>
        <authorList>
            <person name="Spang A."/>
            <person name="Saw J.H."/>
            <person name="Jorgensen S.L."/>
            <person name="Zaremba-Niedzwiedzka K."/>
            <person name="Martijn J."/>
            <person name="Lind A.E."/>
            <person name="van Eijk R."/>
            <person name="Schleper C."/>
            <person name="Guy L."/>
            <person name="Ettema T.J."/>
        </authorList>
    </citation>
    <scope>NUCLEOTIDE SEQUENCE</scope>
</reference>
<protein>
    <submittedName>
        <fullName evidence="1">Uncharacterized protein</fullName>
    </submittedName>
</protein>
<feature type="non-terminal residue" evidence="1">
    <location>
        <position position="1"/>
    </location>
</feature>
<dbReference type="EMBL" id="LAZR01067377">
    <property type="protein sequence ID" value="KKK51704.1"/>
    <property type="molecule type" value="Genomic_DNA"/>
</dbReference>
<accession>A0A0F8YC46</accession>
<proteinExistence type="predicted"/>
<dbReference type="AlphaFoldDB" id="A0A0F8YC46"/>
<organism evidence="1">
    <name type="scientific">marine sediment metagenome</name>
    <dbReference type="NCBI Taxonomy" id="412755"/>
    <lineage>
        <taxon>unclassified sequences</taxon>
        <taxon>metagenomes</taxon>
        <taxon>ecological metagenomes</taxon>
    </lineage>
</organism>
<comment type="caution">
    <text evidence="1">The sequence shown here is derived from an EMBL/GenBank/DDBJ whole genome shotgun (WGS) entry which is preliminary data.</text>
</comment>